<dbReference type="EMBL" id="JACHHY010000002">
    <property type="protein sequence ID" value="MBB5017138.1"/>
    <property type="molecule type" value="Genomic_DNA"/>
</dbReference>
<evidence type="ECO:0000313" key="3">
    <source>
        <dbReference type="EMBL" id="MBB5017138.1"/>
    </source>
</evidence>
<evidence type="ECO:0000259" key="2">
    <source>
        <dbReference type="Pfam" id="PF10728"/>
    </source>
</evidence>
<proteinExistence type="predicted"/>
<dbReference type="Proteomes" id="UP000575898">
    <property type="component" value="Unassembled WGS sequence"/>
</dbReference>
<dbReference type="InterPro" id="IPR036291">
    <property type="entry name" value="NAD(P)-bd_dom_sf"/>
</dbReference>
<feature type="domain" description="Putative oxidoreductase/dehydrogenase Rossmann-like" evidence="1">
    <location>
        <begin position="5"/>
        <end position="122"/>
    </location>
</feature>
<gene>
    <name evidence="3" type="ORF">HNQ59_000400</name>
</gene>
<sequence>MTTPPRLNVIGAGRAGRVMARLLVSQGLMTLNQVCNRELRSAQQAVAWLGSGRAVDQFSQLSSADIWLVATPDDQLALVATQLAALGILHEADRVFHLSGSHSADVLDALHHQTAHLASLHPLMSFANPDLAFAGFAGTYCAVEGSPAWADQLQQWATQLGGISFALTAHQKTLYHAGAVQACNHLVALLETSLQCFELAGMPRAAALQALQPLLIGTLNNVHHLGTAAALTGPIARGDVGVVAKHVSGLDAQLPQVALIYRQLGQVACELAAQQGGAAAAQLQAIRRLLGAGDMAT</sequence>
<dbReference type="InterPro" id="IPR019665">
    <property type="entry name" value="OxRdtase/DH_put_Rossmann_dom"/>
</dbReference>
<dbReference type="Pfam" id="PF10727">
    <property type="entry name" value="Rossmann-like"/>
    <property type="match status" value="1"/>
</dbReference>
<dbReference type="Gene3D" id="1.10.1040.20">
    <property type="entry name" value="ProC-like, C-terminal domain"/>
    <property type="match status" value="1"/>
</dbReference>
<evidence type="ECO:0000313" key="4">
    <source>
        <dbReference type="Proteomes" id="UP000575898"/>
    </source>
</evidence>
<dbReference type="AlphaFoldDB" id="A0A840MEN0"/>
<dbReference type="InterPro" id="IPR018931">
    <property type="entry name" value="DUF2520"/>
</dbReference>
<dbReference type="Gene3D" id="3.40.50.720">
    <property type="entry name" value="NAD(P)-binding Rossmann-like Domain"/>
    <property type="match status" value="1"/>
</dbReference>
<reference evidence="3 4" key="1">
    <citation type="submission" date="2020-08" db="EMBL/GenBank/DDBJ databases">
        <title>Genomic Encyclopedia of Type Strains, Phase IV (KMG-IV): sequencing the most valuable type-strain genomes for metagenomic binning, comparative biology and taxonomic classification.</title>
        <authorList>
            <person name="Goeker M."/>
        </authorList>
    </citation>
    <scope>NUCLEOTIDE SEQUENCE [LARGE SCALE GENOMIC DNA]</scope>
    <source>
        <strain evidence="3 4">DSM 27165</strain>
    </source>
</reference>
<name>A0A840MEN0_9PROT</name>
<dbReference type="PANTHER" id="PTHR40459:SF1">
    <property type="entry name" value="CONSERVED HYPOTHETICAL ALANINE AND LEUCINE RICH PROTEIN"/>
    <property type="match status" value="1"/>
</dbReference>
<dbReference type="InterPro" id="IPR008927">
    <property type="entry name" value="6-PGluconate_DH-like_C_sf"/>
</dbReference>
<feature type="domain" description="DUF2520" evidence="2">
    <location>
        <begin position="139"/>
        <end position="266"/>
    </location>
</feature>
<dbReference type="Pfam" id="PF10728">
    <property type="entry name" value="DUF2520"/>
    <property type="match status" value="1"/>
</dbReference>
<dbReference type="SUPFAM" id="SSF48179">
    <property type="entry name" value="6-phosphogluconate dehydrogenase C-terminal domain-like"/>
    <property type="match status" value="1"/>
</dbReference>
<keyword evidence="4" id="KW-1185">Reference proteome</keyword>
<protein>
    <submittedName>
        <fullName evidence="3">Putative short-subunit dehydrogenase-like oxidoreductase (DUF2520 family)</fullName>
    </submittedName>
</protein>
<comment type="caution">
    <text evidence="3">The sequence shown here is derived from an EMBL/GenBank/DDBJ whole genome shotgun (WGS) entry which is preliminary data.</text>
</comment>
<organism evidence="3 4">
    <name type="scientific">Chitinivorax tropicus</name>
    <dbReference type="NCBI Taxonomy" id="714531"/>
    <lineage>
        <taxon>Bacteria</taxon>
        <taxon>Pseudomonadati</taxon>
        <taxon>Pseudomonadota</taxon>
        <taxon>Betaproteobacteria</taxon>
        <taxon>Chitinivorax</taxon>
    </lineage>
</organism>
<evidence type="ECO:0000259" key="1">
    <source>
        <dbReference type="Pfam" id="PF10727"/>
    </source>
</evidence>
<dbReference type="InterPro" id="IPR037108">
    <property type="entry name" value="TM1727-like_C_sf"/>
</dbReference>
<dbReference type="RefSeq" id="WP_184034496.1">
    <property type="nucleotide sequence ID" value="NZ_JACHHY010000002.1"/>
</dbReference>
<dbReference type="SUPFAM" id="SSF51735">
    <property type="entry name" value="NAD(P)-binding Rossmann-fold domains"/>
    <property type="match status" value="1"/>
</dbReference>
<dbReference type="PANTHER" id="PTHR40459">
    <property type="entry name" value="CONSERVED HYPOTHETICAL ALANINE AND LEUCINE RICH PROTEIN"/>
    <property type="match status" value="1"/>
</dbReference>
<accession>A0A840MEN0</accession>